<feature type="chain" id="PRO_5043310200" evidence="2">
    <location>
        <begin position="24"/>
        <end position="222"/>
    </location>
</feature>
<sequence length="222" mass="24379">MSKWCKWIAVLMVFTLLVGCSNVGDYVKDHYNLVKADGKGSNMSKVYSVEGKKVPEVSKELANEQKPKEMSKESDEQMFLLYNDQVINVQKDPKNENNTLVEINTIEYAKEHYNSSFLQTFLTAAALQSVLGGGWFNSNSNSSYKGYSSTPQQNRQQDSGSTDKKDSNTPSTSDRKGSFDTGKKDTGSSSRKNDGSAPKTKSDTGSKPGTSGRSGSFSTKKK</sequence>
<dbReference type="PROSITE" id="PS51257">
    <property type="entry name" value="PROKAR_LIPOPROTEIN"/>
    <property type="match status" value="1"/>
</dbReference>
<evidence type="ECO:0000313" key="4">
    <source>
        <dbReference type="Proteomes" id="UP000192727"/>
    </source>
</evidence>
<name>A0A1U9YK34_9BACL</name>
<dbReference type="EMBL" id="CP020557">
    <property type="protein sequence ID" value="ARF69302.1"/>
    <property type="molecule type" value="Genomic_DNA"/>
</dbReference>
<feature type="region of interest" description="Disordered" evidence="1">
    <location>
        <begin position="143"/>
        <end position="222"/>
    </location>
</feature>
<gene>
    <name evidence="3" type="ORF">B7C51_17990</name>
</gene>
<dbReference type="Pfam" id="PF14042">
    <property type="entry name" value="DUF4247"/>
    <property type="match status" value="1"/>
</dbReference>
<dbReference type="AlphaFoldDB" id="A0A1U9YK34"/>
<feature type="compositionally biased region" description="Polar residues" evidence="1">
    <location>
        <begin position="205"/>
        <end position="222"/>
    </location>
</feature>
<evidence type="ECO:0000313" key="3">
    <source>
        <dbReference type="EMBL" id="ARF69302.1"/>
    </source>
</evidence>
<dbReference type="RefSeq" id="WP_024093646.1">
    <property type="nucleotide sequence ID" value="NZ_CP019794.1"/>
</dbReference>
<evidence type="ECO:0000256" key="1">
    <source>
        <dbReference type="SAM" id="MobiDB-lite"/>
    </source>
</evidence>
<accession>A0A1U9YK34</accession>
<dbReference type="Proteomes" id="UP000192727">
    <property type="component" value="Chromosome"/>
</dbReference>
<dbReference type="GeneID" id="64218038"/>
<dbReference type="InterPro" id="IPR025341">
    <property type="entry name" value="DUF4247"/>
</dbReference>
<reference evidence="3 4" key="1">
    <citation type="submission" date="2017-03" db="EMBL/GenBank/DDBJ databases">
        <title>Paenibacillus larvae genome sequencing.</title>
        <authorList>
            <person name="Dingman D.W."/>
        </authorList>
    </citation>
    <scope>NUCLEOTIDE SEQUENCE [LARGE SCALE GENOMIC DNA]</scope>
    <source>
        <strain evidence="3 4">SAG 10367</strain>
    </source>
</reference>
<feature type="signal peptide" evidence="2">
    <location>
        <begin position="1"/>
        <end position="23"/>
    </location>
</feature>
<evidence type="ECO:0000256" key="2">
    <source>
        <dbReference type="SAM" id="SignalP"/>
    </source>
</evidence>
<proteinExistence type="predicted"/>
<protein>
    <submittedName>
        <fullName evidence="3">Uncharacterized protein</fullName>
    </submittedName>
</protein>
<keyword evidence="2" id="KW-0732">Signal</keyword>
<organism evidence="3 4">
    <name type="scientific">Paenibacillus larvae subsp. pulvifaciens</name>
    <dbReference type="NCBI Taxonomy" id="1477"/>
    <lineage>
        <taxon>Bacteria</taxon>
        <taxon>Bacillati</taxon>
        <taxon>Bacillota</taxon>
        <taxon>Bacilli</taxon>
        <taxon>Bacillales</taxon>
        <taxon>Paenibacillaceae</taxon>
        <taxon>Paenibacillus</taxon>
    </lineage>
</organism>
<feature type="compositionally biased region" description="Basic and acidic residues" evidence="1">
    <location>
        <begin position="161"/>
        <end position="204"/>
    </location>
</feature>
<feature type="compositionally biased region" description="Polar residues" evidence="1">
    <location>
        <begin position="150"/>
        <end position="160"/>
    </location>
</feature>